<evidence type="ECO:0000256" key="2">
    <source>
        <dbReference type="SAM" id="MobiDB-lite"/>
    </source>
</evidence>
<protein>
    <submittedName>
        <fullName evidence="4">Uncharacterized protein</fullName>
    </submittedName>
</protein>
<dbReference type="Proteomes" id="UP000034350">
    <property type="component" value="Unassembled WGS sequence"/>
</dbReference>
<dbReference type="EMBL" id="JPQZ01000078">
    <property type="protein sequence ID" value="KKO74380.1"/>
    <property type="molecule type" value="Genomic_DNA"/>
</dbReference>
<evidence type="ECO:0000313" key="4">
    <source>
        <dbReference type="EMBL" id="KKO74380.1"/>
    </source>
</evidence>
<dbReference type="RefSeq" id="XP_024330122.1">
    <property type="nucleotide sequence ID" value="XM_024476393.1"/>
</dbReference>
<feature type="signal peptide" evidence="3">
    <location>
        <begin position="1"/>
        <end position="17"/>
    </location>
</feature>
<organism evidence="4 5">
    <name type="scientific">Vairimorpha ceranae</name>
    <dbReference type="NCBI Taxonomy" id="40302"/>
    <lineage>
        <taxon>Eukaryota</taxon>
        <taxon>Fungi</taxon>
        <taxon>Fungi incertae sedis</taxon>
        <taxon>Microsporidia</taxon>
        <taxon>Nosematidae</taxon>
        <taxon>Vairimorpha</taxon>
    </lineage>
</organism>
<gene>
    <name evidence="4" type="ORF">AAJ76_7800010297</name>
</gene>
<dbReference type="VEuPathDB" id="MicrosporidiaDB:AAJ76_7800010297"/>
<feature type="compositionally biased region" description="Basic and acidic residues" evidence="2">
    <location>
        <begin position="463"/>
        <end position="485"/>
    </location>
</feature>
<feature type="region of interest" description="Disordered" evidence="2">
    <location>
        <begin position="267"/>
        <end position="304"/>
    </location>
</feature>
<keyword evidence="1" id="KW-0175">Coiled coil</keyword>
<dbReference type="VEuPathDB" id="MicrosporidiaDB:NCER_101165"/>
<feature type="region of interest" description="Disordered" evidence="2">
    <location>
        <begin position="344"/>
        <end position="376"/>
    </location>
</feature>
<feature type="compositionally biased region" description="Basic and acidic residues" evidence="2">
    <location>
        <begin position="294"/>
        <end position="304"/>
    </location>
</feature>
<evidence type="ECO:0000313" key="5">
    <source>
        <dbReference type="Proteomes" id="UP000034350"/>
    </source>
</evidence>
<dbReference type="GeneID" id="36321346"/>
<accession>A0A0F9WC15</accession>
<feature type="compositionally biased region" description="Basic residues" evidence="2">
    <location>
        <begin position="275"/>
        <end position="285"/>
    </location>
</feature>
<name>A0A0F9WC15_9MICR</name>
<dbReference type="AlphaFoldDB" id="A0A0F9WC15"/>
<feature type="chain" id="PRO_5002529577" evidence="3">
    <location>
        <begin position="18"/>
        <end position="494"/>
    </location>
</feature>
<comment type="caution">
    <text evidence="4">The sequence shown here is derived from an EMBL/GenBank/DDBJ whole genome shotgun (WGS) entry which is preliminary data.</text>
</comment>
<proteinExistence type="predicted"/>
<reference evidence="4 5" key="1">
    <citation type="journal article" date="2015" name="Environ. Microbiol.">
        <title>Genome analyses suggest the presence of polyploidy and recent human-driven expansions in eight global populations of the honeybee pathogen Nosema ceranae.</title>
        <authorList>
            <person name="Pelin A."/>
            <person name="Selman M."/>
            <person name="Aris-Brosou S."/>
            <person name="Farinelli L."/>
            <person name="Corradi N."/>
        </authorList>
    </citation>
    <scope>NUCLEOTIDE SEQUENCE [LARGE SCALE GENOMIC DNA]</scope>
    <source>
        <strain evidence="4 5">PA08 1199</strain>
    </source>
</reference>
<feature type="compositionally biased region" description="Polar residues" evidence="2">
    <location>
        <begin position="362"/>
        <end position="373"/>
    </location>
</feature>
<feature type="region of interest" description="Disordered" evidence="2">
    <location>
        <begin position="462"/>
        <end position="494"/>
    </location>
</feature>
<evidence type="ECO:0000256" key="3">
    <source>
        <dbReference type="SAM" id="SignalP"/>
    </source>
</evidence>
<dbReference type="VEuPathDB" id="MicrosporidiaDB:G9O61_00g007680"/>
<keyword evidence="3" id="KW-0732">Signal</keyword>
<sequence length="494" mass="57726">MKKLLYPLLVFITCISATFNNICNPDVNENMCSTQWPVGSQRLENYMATDVSKNILQGKQQCIKPHNETDECFQQHFYDKQMYLPSNINPLTRPSYEQQTPNLGCLNQNTYPTPVQPRPFYEQQAQLPSFIQPTTRAVIQQPVQLPSYVQPIQPTTRPACQPNPQVSFVQPQQVSIQPQTFNPPPQALIPQQMPIQYSPQCYKQPQQNFSCQVPPQQSFNTCKPRQECRSYQPCTRESQQIQDFRCDINEPEYNRFSESCTPYSDYSYDYDRPYKSNRKRRKNYKKYQDDDDSSSERSSRRSSKDVKKLLKNAFYIVDPKSQLHYQIQDSVKRAEKVMLVGNNGNGRYRNRLMDNDDDDEGTQNIFQDTKFSPNRSRLNNRKLKSKLLSSLRENKILKNELKKSKKKEKISTKIKAKKQQLENDSDEEIAADLIDDEKQENLQIDTKQKSKLKGEKTLTQNLIDDKENLADEKENLVDDKEKQEDNTDLINDDD</sequence>
<feature type="coiled-coil region" evidence="1">
    <location>
        <begin position="380"/>
        <end position="427"/>
    </location>
</feature>
<evidence type="ECO:0000256" key="1">
    <source>
        <dbReference type="SAM" id="Coils"/>
    </source>
</evidence>
<keyword evidence="5" id="KW-1185">Reference proteome</keyword>